<dbReference type="PRINTS" id="PR00033">
    <property type="entry name" value="HTHASNC"/>
</dbReference>
<dbReference type="Pfam" id="PF01037">
    <property type="entry name" value="AsnC_trans_reg"/>
    <property type="match status" value="1"/>
</dbReference>
<dbReference type="Proteomes" id="UP000184211">
    <property type="component" value="Unassembled WGS sequence"/>
</dbReference>
<dbReference type="Gene3D" id="1.10.10.10">
    <property type="entry name" value="Winged helix-like DNA-binding domain superfamily/Winged helix DNA-binding domain"/>
    <property type="match status" value="1"/>
</dbReference>
<keyword evidence="3" id="KW-0804">Transcription</keyword>
<feature type="domain" description="HTH asnC-type" evidence="4">
    <location>
        <begin position="19"/>
        <end position="80"/>
    </location>
</feature>
<evidence type="ECO:0000259" key="4">
    <source>
        <dbReference type="PROSITE" id="PS50956"/>
    </source>
</evidence>
<evidence type="ECO:0000313" key="5">
    <source>
        <dbReference type="EMBL" id="SHG32851.1"/>
    </source>
</evidence>
<dbReference type="SMART" id="SM00344">
    <property type="entry name" value="HTH_ASNC"/>
    <property type="match status" value="1"/>
</dbReference>
<dbReference type="GO" id="GO:0005829">
    <property type="term" value="C:cytosol"/>
    <property type="evidence" value="ECO:0007669"/>
    <property type="project" value="TreeGrafter"/>
</dbReference>
<evidence type="ECO:0000256" key="3">
    <source>
        <dbReference type="ARBA" id="ARBA00023163"/>
    </source>
</evidence>
<dbReference type="InterPro" id="IPR036390">
    <property type="entry name" value="WH_DNA-bd_sf"/>
</dbReference>
<accession>A0A1M5IX63</accession>
<proteinExistence type="predicted"/>
<dbReference type="InterPro" id="IPR019888">
    <property type="entry name" value="Tscrpt_reg_AsnC-like"/>
</dbReference>
<dbReference type="InterPro" id="IPR011008">
    <property type="entry name" value="Dimeric_a/b-barrel"/>
</dbReference>
<dbReference type="PROSITE" id="PS00519">
    <property type="entry name" value="HTH_ASNC_1"/>
    <property type="match status" value="1"/>
</dbReference>
<dbReference type="InterPro" id="IPR036388">
    <property type="entry name" value="WH-like_DNA-bd_sf"/>
</dbReference>
<evidence type="ECO:0000313" key="6">
    <source>
        <dbReference type="Proteomes" id="UP000184211"/>
    </source>
</evidence>
<dbReference type="AlphaFoldDB" id="A0A1M5IX63"/>
<protein>
    <submittedName>
        <fullName evidence="5">DNA-binding transcriptional regulator, Lrp family</fullName>
    </submittedName>
</protein>
<evidence type="ECO:0000256" key="1">
    <source>
        <dbReference type="ARBA" id="ARBA00023015"/>
    </source>
</evidence>
<gene>
    <name evidence="5" type="ORF">SAMN04488044_0474</name>
</gene>
<dbReference type="PANTHER" id="PTHR30154:SF53">
    <property type="entry name" value="HTH-TYPE TRANSCRIPTIONAL REGULATOR LRPC"/>
    <property type="match status" value="1"/>
</dbReference>
<organism evidence="5 6">
    <name type="scientific">Cognatishimia maritima</name>
    <dbReference type="NCBI Taxonomy" id="870908"/>
    <lineage>
        <taxon>Bacteria</taxon>
        <taxon>Pseudomonadati</taxon>
        <taxon>Pseudomonadota</taxon>
        <taxon>Alphaproteobacteria</taxon>
        <taxon>Rhodobacterales</taxon>
        <taxon>Paracoccaceae</taxon>
        <taxon>Cognatishimia</taxon>
    </lineage>
</organism>
<dbReference type="GO" id="GO:0043565">
    <property type="term" value="F:sequence-specific DNA binding"/>
    <property type="evidence" value="ECO:0007669"/>
    <property type="project" value="InterPro"/>
</dbReference>
<dbReference type="SUPFAM" id="SSF54909">
    <property type="entry name" value="Dimeric alpha+beta barrel"/>
    <property type="match status" value="1"/>
</dbReference>
<dbReference type="EMBL" id="FQWM01000001">
    <property type="protein sequence ID" value="SHG32851.1"/>
    <property type="molecule type" value="Genomic_DNA"/>
</dbReference>
<dbReference type="Pfam" id="PF13404">
    <property type="entry name" value="HTH_AsnC-type"/>
    <property type="match status" value="1"/>
</dbReference>
<evidence type="ECO:0000256" key="2">
    <source>
        <dbReference type="ARBA" id="ARBA00023125"/>
    </source>
</evidence>
<dbReference type="GO" id="GO:0043200">
    <property type="term" value="P:response to amino acid"/>
    <property type="evidence" value="ECO:0007669"/>
    <property type="project" value="TreeGrafter"/>
</dbReference>
<dbReference type="PANTHER" id="PTHR30154">
    <property type="entry name" value="LEUCINE-RESPONSIVE REGULATORY PROTEIN"/>
    <property type="match status" value="1"/>
</dbReference>
<keyword evidence="6" id="KW-1185">Reference proteome</keyword>
<dbReference type="Gene3D" id="3.30.70.920">
    <property type="match status" value="1"/>
</dbReference>
<dbReference type="InterPro" id="IPR000485">
    <property type="entry name" value="AsnC-type_HTH_dom"/>
</dbReference>
<dbReference type="PROSITE" id="PS50956">
    <property type="entry name" value="HTH_ASNC_2"/>
    <property type="match status" value="1"/>
</dbReference>
<keyword evidence="2 5" id="KW-0238">DNA-binding</keyword>
<dbReference type="STRING" id="870908.SAMN04488044_0474"/>
<reference evidence="6" key="1">
    <citation type="submission" date="2016-11" db="EMBL/GenBank/DDBJ databases">
        <authorList>
            <person name="Varghese N."/>
            <person name="Submissions S."/>
        </authorList>
    </citation>
    <scope>NUCLEOTIDE SEQUENCE [LARGE SCALE GENOMIC DNA]</scope>
    <source>
        <strain evidence="6">DSM 28223</strain>
    </source>
</reference>
<dbReference type="InterPro" id="IPR019885">
    <property type="entry name" value="Tscrpt_reg_HTH_AsnC-type_CS"/>
</dbReference>
<keyword evidence="1" id="KW-0805">Transcription regulation</keyword>
<dbReference type="InterPro" id="IPR019887">
    <property type="entry name" value="Tscrpt_reg_AsnC/Lrp_C"/>
</dbReference>
<name>A0A1M5IX63_9RHOB</name>
<dbReference type="SUPFAM" id="SSF46785">
    <property type="entry name" value="Winged helix' DNA-binding domain"/>
    <property type="match status" value="1"/>
</dbReference>
<sequence>MSQQETDGIQQNTSKHRPLDVMDRKILGAMAQDATRSYADLGKEVGLSAPAVHERVKRLRQTGAIQRTMAQLNGAAIGKNFLAFIHVESAGWGKTKEVIDLGELPEVEEIHTITGDSALILKVRVENAQAMEGFLWRLYHKTGVRSTHTYVVLSTHVERGVQAEITKDLSVGDHLT</sequence>
<dbReference type="RefSeq" id="WP_072789892.1">
    <property type="nucleotide sequence ID" value="NZ_FQWM01000001.1"/>
</dbReference>